<dbReference type="Gene3D" id="3.40.50.300">
    <property type="entry name" value="P-loop containing nucleotide triphosphate hydrolases"/>
    <property type="match status" value="1"/>
</dbReference>
<comment type="caution">
    <text evidence="3">The sequence shown here is derived from an EMBL/GenBank/DDBJ whole genome shotgun (WGS) entry which is preliminary data.</text>
</comment>
<evidence type="ECO:0000313" key="4">
    <source>
        <dbReference type="Proteomes" id="UP001210720"/>
    </source>
</evidence>
<dbReference type="InterPro" id="IPR027417">
    <property type="entry name" value="P-loop_NTPase"/>
</dbReference>
<dbReference type="Pfam" id="PF19798">
    <property type="entry name" value="Sulfotransfer_5"/>
    <property type="match status" value="1"/>
</dbReference>
<comment type="similarity">
    <text evidence="1">Belongs to the class-IV pyridoxal-phosphate-dependent aminotransferase family.</text>
</comment>
<dbReference type="PANTHER" id="PTHR42743:SF11">
    <property type="entry name" value="AMINODEOXYCHORISMATE LYASE"/>
    <property type="match status" value="1"/>
</dbReference>
<accession>A0ABT4XN95</accession>
<dbReference type="SUPFAM" id="SSF52540">
    <property type="entry name" value="P-loop containing nucleoside triphosphate hydrolases"/>
    <property type="match status" value="1"/>
</dbReference>
<evidence type="ECO:0000256" key="1">
    <source>
        <dbReference type="ARBA" id="ARBA00009320"/>
    </source>
</evidence>
<reference evidence="3 4" key="1">
    <citation type="submission" date="2023-01" db="EMBL/GenBank/DDBJ databases">
        <title>Thalassococcus onchidii sp. nov., isolated from a marine invertebrate from the South China Sea.</title>
        <authorList>
            <person name="Xu S."/>
            <person name="Liu Z."/>
            <person name="Xu Y."/>
        </authorList>
    </citation>
    <scope>NUCLEOTIDE SEQUENCE [LARGE SCALE GENOMIC DNA]</scope>
    <source>
        <strain evidence="3 4">KCTC 32084</strain>
    </source>
</reference>
<keyword evidence="3" id="KW-0378">Hydrolase</keyword>
<proteinExistence type="inferred from homology"/>
<gene>
    <name evidence="3" type="ORF">PFY00_01630</name>
</gene>
<name>A0ABT4XN95_9RHOB</name>
<dbReference type="Proteomes" id="UP001210720">
    <property type="component" value="Unassembled WGS sequence"/>
</dbReference>
<dbReference type="EMBL" id="JAQIOY010000001">
    <property type="protein sequence ID" value="MDA7423416.1"/>
    <property type="molecule type" value="Genomic_DNA"/>
</dbReference>
<dbReference type="PANTHER" id="PTHR42743">
    <property type="entry name" value="AMINO-ACID AMINOTRANSFERASE"/>
    <property type="match status" value="1"/>
</dbReference>
<sequence>MRLAVWSGPRNLSTAMMYSFAQRADFTVWDEPFYGPYLRLTGLNHPMRDDVLKSRPETAEQIEQTLLKQESSEKTHLYHKHMCQHMIDGIPRSFMIQCKNVFLLRHPARVVASFAKNYPEVDAEDIGFAKQAELFSELVDADQQPLVLDSEDVRRNPEHMLRLLCERLGLPWDSKMLAWPAGPKPYDGAWAPVWYKSLHATTGFAGPEGPLPELSGRLASLANGALPHYELLREKAIKGR</sequence>
<organism evidence="3 4">
    <name type="scientific">Thalassococcus lentus</name>
    <dbReference type="NCBI Taxonomy" id="1210524"/>
    <lineage>
        <taxon>Bacteria</taxon>
        <taxon>Pseudomonadati</taxon>
        <taxon>Pseudomonadota</taxon>
        <taxon>Alphaproteobacteria</taxon>
        <taxon>Rhodobacterales</taxon>
        <taxon>Roseobacteraceae</taxon>
        <taxon>Thalassococcus</taxon>
    </lineage>
</organism>
<dbReference type="GO" id="GO:0016787">
    <property type="term" value="F:hydrolase activity"/>
    <property type="evidence" value="ECO:0007669"/>
    <property type="project" value="UniProtKB-KW"/>
</dbReference>
<keyword evidence="2" id="KW-0100">Branched-chain amino acid biosynthesis</keyword>
<protein>
    <submittedName>
        <fullName evidence="3">HAD family hydrolase</fullName>
    </submittedName>
</protein>
<evidence type="ECO:0000256" key="2">
    <source>
        <dbReference type="ARBA" id="ARBA00023304"/>
    </source>
</evidence>
<dbReference type="InterPro" id="IPR050571">
    <property type="entry name" value="Class-IV_PLP-Dep_Aminotrnsfr"/>
</dbReference>
<keyword evidence="2" id="KW-0028">Amino-acid biosynthesis</keyword>
<keyword evidence="4" id="KW-1185">Reference proteome</keyword>
<evidence type="ECO:0000313" key="3">
    <source>
        <dbReference type="EMBL" id="MDA7423416.1"/>
    </source>
</evidence>
<dbReference type="RefSeq" id="WP_271431438.1">
    <property type="nucleotide sequence ID" value="NZ_JAQIOY010000001.1"/>
</dbReference>